<dbReference type="InterPro" id="IPR029052">
    <property type="entry name" value="Metallo-depent_PP-like"/>
</dbReference>
<dbReference type="PANTHER" id="PTHR11668">
    <property type="entry name" value="SERINE/THREONINE PROTEIN PHOSPHATASE"/>
    <property type="match status" value="1"/>
</dbReference>
<evidence type="ECO:0000256" key="6">
    <source>
        <dbReference type="ARBA" id="ARBA00023211"/>
    </source>
</evidence>
<dbReference type="EC" id="3.1.3.16" evidence="2"/>
<keyword evidence="3" id="KW-0479">Metal-binding</keyword>
<dbReference type="PANTHER" id="PTHR11668:SF300">
    <property type="entry name" value="SERINE_THREONINE-PROTEIN PHOSPHATASE"/>
    <property type="match status" value="1"/>
</dbReference>
<evidence type="ECO:0000256" key="3">
    <source>
        <dbReference type="ARBA" id="ARBA00022723"/>
    </source>
</evidence>
<comment type="cofactor">
    <cofactor evidence="1">
        <name>Mn(2+)</name>
        <dbReference type="ChEBI" id="CHEBI:29035"/>
    </cofactor>
</comment>
<dbReference type="InterPro" id="IPR050341">
    <property type="entry name" value="PP1_catalytic_subunit"/>
</dbReference>
<comment type="catalytic activity">
    <reaction evidence="8">
        <text>O-phospho-L-threonyl-[protein] + H2O = L-threonyl-[protein] + phosphate</text>
        <dbReference type="Rhea" id="RHEA:47004"/>
        <dbReference type="Rhea" id="RHEA-COMP:11060"/>
        <dbReference type="Rhea" id="RHEA-COMP:11605"/>
        <dbReference type="ChEBI" id="CHEBI:15377"/>
        <dbReference type="ChEBI" id="CHEBI:30013"/>
        <dbReference type="ChEBI" id="CHEBI:43474"/>
        <dbReference type="ChEBI" id="CHEBI:61977"/>
        <dbReference type="EC" id="3.1.3.16"/>
    </reaction>
</comment>
<dbReference type="Pfam" id="PF00149">
    <property type="entry name" value="Metallophos"/>
    <property type="match status" value="1"/>
</dbReference>
<name>A0ABR2JSX7_9EUKA</name>
<sequence length="336" mass="39031">MHHININVDELGPIKLAKIFYDNKHLNESIIHKILQRLIDVLFLEPNVLYLQAPIIVCGNIRGELYELFQIFSKSGDDFLNATSEPTKLNNSYLFLGNYAIRGYKTIETFIFLASLKIKYPNQIFLLRGKDEHPNENQINGLFEECLYLYGHSGLWHFMNDAFIFLPIAAVIDNRIFCVNGGLSPRINFIGQITTLYRRTHKNKAIEDLLWSRPESVSKFIVNRKSLGYYFGKRQTFSFLYNNGLMKRGEKLTDDDIKDPRNALMILSLGYTKDGFEWCHENKIVLISSAPKYFHDINCNGVFVKLTKDQGPNIINIDQSNKKYNKNDDTEIEYLY</sequence>
<keyword evidence="4" id="KW-0378">Hydrolase</keyword>
<keyword evidence="5" id="KW-0904">Protein phosphatase</keyword>
<dbReference type="Gene3D" id="3.60.21.10">
    <property type="match status" value="1"/>
</dbReference>
<dbReference type="SUPFAM" id="SSF56300">
    <property type="entry name" value="Metallo-dependent phosphatases"/>
    <property type="match status" value="1"/>
</dbReference>
<accession>A0ABR2JSX7</accession>
<comment type="catalytic activity">
    <reaction evidence="7">
        <text>O-phospho-L-seryl-[protein] + H2O = L-seryl-[protein] + phosphate</text>
        <dbReference type="Rhea" id="RHEA:20629"/>
        <dbReference type="Rhea" id="RHEA-COMP:9863"/>
        <dbReference type="Rhea" id="RHEA-COMP:11604"/>
        <dbReference type="ChEBI" id="CHEBI:15377"/>
        <dbReference type="ChEBI" id="CHEBI:29999"/>
        <dbReference type="ChEBI" id="CHEBI:43474"/>
        <dbReference type="ChEBI" id="CHEBI:83421"/>
        <dbReference type="EC" id="3.1.3.16"/>
    </reaction>
</comment>
<proteinExistence type="predicted"/>
<evidence type="ECO:0000256" key="1">
    <source>
        <dbReference type="ARBA" id="ARBA00001936"/>
    </source>
</evidence>
<keyword evidence="6" id="KW-0464">Manganese</keyword>
<feature type="domain" description="Serine/threonine specific protein phosphatases" evidence="9">
    <location>
        <begin position="26"/>
        <end position="321"/>
    </location>
</feature>
<comment type="caution">
    <text evidence="10">The sequence shown here is derived from an EMBL/GenBank/DDBJ whole genome shotgun (WGS) entry which is preliminary data.</text>
</comment>
<protein>
    <recommendedName>
        <fullName evidence="2">protein-serine/threonine phosphatase</fullName>
        <ecNumber evidence="2">3.1.3.16</ecNumber>
    </recommendedName>
</protein>
<evidence type="ECO:0000313" key="11">
    <source>
        <dbReference type="Proteomes" id="UP001470230"/>
    </source>
</evidence>
<evidence type="ECO:0000256" key="8">
    <source>
        <dbReference type="ARBA" id="ARBA00048336"/>
    </source>
</evidence>
<gene>
    <name evidence="10" type="ORF">M9Y10_003693</name>
</gene>
<organism evidence="10 11">
    <name type="scientific">Tritrichomonas musculus</name>
    <dbReference type="NCBI Taxonomy" id="1915356"/>
    <lineage>
        <taxon>Eukaryota</taxon>
        <taxon>Metamonada</taxon>
        <taxon>Parabasalia</taxon>
        <taxon>Tritrichomonadida</taxon>
        <taxon>Tritrichomonadidae</taxon>
        <taxon>Tritrichomonas</taxon>
    </lineage>
</organism>
<reference evidence="10 11" key="1">
    <citation type="submission" date="2024-04" db="EMBL/GenBank/DDBJ databases">
        <title>Tritrichomonas musculus Genome.</title>
        <authorList>
            <person name="Alves-Ferreira E."/>
            <person name="Grigg M."/>
            <person name="Lorenzi H."/>
            <person name="Galac M."/>
        </authorList>
    </citation>
    <scope>NUCLEOTIDE SEQUENCE [LARGE SCALE GENOMIC DNA]</scope>
    <source>
        <strain evidence="10 11">EAF2021</strain>
    </source>
</reference>
<dbReference type="InterPro" id="IPR006186">
    <property type="entry name" value="Ser/Thr-sp_prot-phosphatase"/>
</dbReference>
<evidence type="ECO:0000256" key="4">
    <source>
        <dbReference type="ARBA" id="ARBA00022801"/>
    </source>
</evidence>
<evidence type="ECO:0000259" key="9">
    <source>
        <dbReference type="SMART" id="SM00156"/>
    </source>
</evidence>
<dbReference type="PRINTS" id="PR00114">
    <property type="entry name" value="STPHPHTASE"/>
</dbReference>
<keyword evidence="11" id="KW-1185">Reference proteome</keyword>
<evidence type="ECO:0000313" key="10">
    <source>
        <dbReference type="EMBL" id="KAK8880985.1"/>
    </source>
</evidence>
<dbReference type="Proteomes" id="UP001470230">
    <property type="component" value="Unassembled WGS sequence"/>
</dbReference>
<dbReference type="InterPro" id="IPR004843">
    <property type="entry name" value="Calcineurin-like_PHP"/>
</dbReference>
<evidence type="ECO:0000256" key="7">
    <source>
        <dbReference type="ARBA" id="ARBA00047761"/>
    </source>
</evidence>
<dbReference type="EMBL" id="JAPFFF010000010">
    <property type="protein sequence ID" value="KAK8880985.1"/>
    <property type="molecule type" value="Genomic_DNA"/>
</dbReference>
<dbReference type="SMART" id="SM00156">
    <property type="entry name" value="PP2Ac"/>
    <property type="match status" value="1"/>
</dbReference>
<evidence type="ECO:0000256" key="2">
    <source>
        <dbReference type="ARBA" id="ARBA00013081"/>
    </source>
</evidence>
<evidence type="ECO:0000256" key="5">
    <source>
        <dbReference type="ARBA" id="ARBA00022912"/>
    </source>
</evidence>